<dbReference type="Pfam" id="PF09339">
    <property type="entry name" value="HTH_IclR"/>
    <property type="match status" value="1"/>
</dbReference>
<dbReference type="GO" id="GO:0045892">
    <property type="term" value="P:negative regulation of DNA-templated transcription"/>
    <property type="evidence" value="ECO:0007669"/>
    <property type="project" value="TreeGrafter"/>
</dbReference>
<dbReference type="AlphaFoldDB" id="A0A419A553"/>
<reference evidence="7" key="1">
    <citation type="submission" date="2018-09" db="EMBL/GenBank/DDBJ databases">
        <title>Paracoccus onubensis nov. sp. a moderate halophilic bacterium isolated from Gruta de las Maravillas (Aracena, Spain).</title>
        <authorList>
            <person name="Jurado V."/>
            <person name="Gutierrez-Patricio S."/>
            <person name="Gonzalez-Pimentel J.L."/>
            <person name="Miller A.Z."/>
            <person name="Laiz L."/>
            <person name="Saiz-Jimenez C."/>
        </authorList>
    </citation>
    <scope>NUCLEOTIDE SEQUENCE [LARGE SCALE GENOMIC DNA]</scope>
    <source>
        <strain evidence="7">DSM 26381</strain>
    </source>
</reference>
<gene>
    <name evidence="6" type="ORF">D3P05_13845</name>
</gene>
<accession>A0A419A553</accession>
<dbReference type="Gene3D" id="1.10.10.10">
    <property type="entry name" value="Winged helix-like DNA-binding domain superfamily/Winged helix DNA-binding domain"/>
    <property type="match status" value="1"/>
</dbReference>
<evidence type="ECO:0000313" key="6">
    <source>
        <dbReference type="EMBL" id="RJL10543.1"/>
    </source>
</evidence>
<dbReference type="RefSeq" id="WP_119898744.1">
    <property type="nucleotide sequence ID" value="NZ_QNRC01000010.1"/>
</dbReference>
<keyword evidence="1" id="KW-0805">Transcription regulation</keyword>
<keyword evidence="3" id="KW-0804">Transcription</keyword>
<dbReference type="Gene3D" id="3.30.450.40">
    <property type="match status" value="1"/>
</dbReference>
<evidence type="ECO:0000256" key="1">
    <source>
        <dbReference type="ARBA" id="ARBA00023015"/>
    </source>
</evidence>
<keyword evidence="7" id="KW-1185">Reference proteome</keyword>
<evidence type="ECO:0000259" key="4">
    <source>
        <dbReference type="PROSITE" id="PS51077"/>
    </source>
</evidence>
<dbReference type="InterPro" id="IPR036388">
    <property type="entry name" value="WH-like_DNA-bd_sf"/>
</dbReference>
<proteinExistence type="predicted"/>
<dbReference type="InterPro" id="IPR036390">
    <property type="entry name" value="WH_DNA-bd_sf"/>
</dbReference>
<name>A0A419A553_9RHOB</name>
<protein>
    <submittedName>
        <fullName evidence="6">IclR family transcriptional regulator</fullName>
    </submittedName>
</protein>
<feature type="domain" description="IclR-ED" evidence="5">
    <location>
        <begin position="88"/>
        <end position="271"/>
    </location>
</feature>
<dbReference type="InterPro" id="IPR050707">
    <property type="entry name" value="HTH_MetabolicPath_Reg"/>
</dbReference>
<evidence type="ECO:0000259" key="5">
    <source>
        <dbReference type="PROSITE" id="PS51078"/>
    </source>
</evidence>
<dbReference type="PROSITE" id="PS51077">
    <property type="entry name" value="HTH_ICLR"/>
    <property type="match status" value="1"/>
</dbReference>
<dbReference type="GO" id="GO:0003677">
    <property type="term" value="F:DNA binding"/>
    <property type="evidence" value="ECO:0007669"/>
    <property type="project" value="UniProtKB-KW"/>
</dbReference>
<comment type="caution">
    <text evidence="6">The sequence shown here is derived from an EMBL/GenBank/DDBJ whole genome shotgun (WGS) entry which is preliminary data.</text>
</comment>
<dbReference type="GO" id="GO:0003700">
    <property type="term" value="F:DNA-binding transcription factor activity"/>
    <property type="evidence" value="ECO:0007669"/>
    <property type="project" value="TreeGrafter"/>
</dbReference>
<sequence length="275" mass="30018">MSEEAIGDVVGTALAETGAAARRSRTSGIDRTLQILDILTERHQPMTAYELAKVTGAPPSTVYKLIDELSDRSMLSRSGDGRVWLGPRLMRYGLAYRARMSAFSEAERAMFALNERVGEMVQICARDEGMMQVVAMAEGSTGPFRVTSDVGTRVPLNWTASGRLLVGHLPDEMRLAVFRDCARPSNTGLAETDPARLAEMSRADFLEGLSVQIDTSEDQVACIAAPIRGQDGACQLTLSVVMPKHRVADKFDLVSREVRAAARTVERALGLHHRD</sequence>
<dbReference type="InterPro" id="IPR029016">
    <property type="entry name" value="GAF-like_dom_sf"/>
</dbReference>
<dbReference type="Pfam" id="PF01614">
    <property type="entry name" value="IclR_C"/>
    <property type="match status" value="1"/>
</dbReference>
<dbReference type="SUPFAM" id="SSF46785">
    <property type="entry name" value="Winged helix' DNA-binding domain"/>
    <property type="match status" value="1"/>
</dbReference>
<dbReference type="SMART" id="SM00346">
    <property type="entry name" value="HTH_ICLR"/>
    <property type="match status" value="1"/>
</dbReference>
<evidence type="ECO:0000313" key="7">
    <source>
        <dbReference type="Proteomes" id="UP000283587"/>
    </source>
</evidence>
<dbReference type="PANTHER" id="PTHR30136">
    <property type="entry name" value="HELIX-TURN-HELIX TRANSCRIPTIONAL REGULATOR, ICLR FAMILY"/>
    <property type="match status" value="1"/>
</dbReference>
<keyword evidence="2" id="KW-0238">DNA-binding</keyword>
<dbReference type="SUPFAM" id="SSF55781">
    <property type="entry name" value="GAF domain-like"/>
    <property type="match status" value="1"/>
</dbReference>
<dbReference type="OrthoDB" id="9790046at2"/>
<dbReference type="EMBL" id="QZEW01000058">
    <property type="protein sequence ID" value="RJL10543.1"/>
    <property type="molecule type" value="Genomic_DNA"/>
</dbReference>
<dbReference type="InterPro" id="IPR014757">
    <property type="entry name" value="Tscrpt_reg_IclR_C"/>
</dbReference>
<evidence type="ECO:0000256" key="2">
    <source>
        <dbReference type="ARBA" id="ARBA00023125"/>
    </source>
</evidence>
<dbReference type="PANTHER" id="PTHR30136:SF24">
    <property type="entry name" value="HTH-TYPE TRANSCRIPTIONAL REPRESSOR ALLR"/>
    <property type="match status" value="1"/>
</dbReference>
<organism evidence="6 7">
    <name type="scientific">Paracoccus siganidrum</name>
    <dbReference type="NCBI Taxonomy" id="1276757"/>
    <lineage>
        <taxon>Bacteria</taxon>
        <taxon>Pseudomonadati</taxon>
        <taxon>Pseudomonadota</taxon>
        <taxon>Alphaproteobacteria</taxon>
        <taxon>Rhodobacterales</taxon>
        <taxon>Paracoccaceae</taxon>
        <taxon>Paracoccus</taxon>
    </lineage>
</organism>
<feature type="domain" description="HTH iclR-type" evidence="4">
    <location>
        <begin position="26"/>
        <end position="87"/>
    </location>
</feature>
<dbReference type="PROSITE" id="PS51078">
    <property type="entry name" value="ICLR_ED"/>
    <property type="match status" value="1"/>
</dbReference>
<dbReference type="Proteomes" id="UP000283587">
    <property type="component" value="Unassembled WGS sequence"/>
</dbReference>
<evidence type="ECO:0000256" key="3">
    <source>
        <dbReference type="ARBA" id="ARBA00023163"/>
    </source>
</evidence>
<dbReference type="InterPro" id="IPR005471">
    <property type="entry name" value="Tscrpt_reg_IclR_N"/>
</dbReference>